<dbReference type="KEGG" id="lmoi:VV02_21485"/>
<dbReference type="Proteomes" id="UP000066480">
    <property type="component" value="Chromosome"/>
</dbReference>
<dbReference type="EMBL" id="CP011112">
    <property type="protein sequence ID" value="AKU17828.1"/>
    <property type="molecule type" value="Genomic_DNA"/>
</dbReference>
<dbReference type="STRING" id="571913.VV02_21485"/>
<keyword evidence="3" id="KW-1185">Reference proteome</keyword>
<evidence type="ECO:0000313" key="2">
    <source>
        <dbReference type="EMBL" id="AKU17828.1"/>
    </source>
</evidence>
<name>A0A0K1JMM2_9MICO</name>
<protein>
    <submittedName>
        <fullName evidence="2">Uncharacterized protein</fullName>
    </submittedName>
</protein>
<evidence type="ECO:0000313" key="3">
    <source>
        <dbReference type="Proteomes" id="UP000066480"/>
    </source>
</evidence>
<reference evidence="2 3" key="1">
    <citation type="submission" date="2015-03" db="EMBL/GenBank/DDBJ databases">
        <title>Luteipulveratus halotolerans sp. nov., a novel actinobacterium (Dermacoccaceae) from Sarawak, Malaysia.</title>
        <authorList>
            <person name="Juboi H."/>
            <person name="Basik A."/>
            <person name="Shamsul S.S."/>
            <person name="Arnold P."/>
            <person name="Schmitt E.K."/>
            <person name="Sanglier J.-J."/>
            <person name="Yeo T."/>
        </authorList>
    </citation>
    <scope>NUCLEOTIDE SEQUENCE [LARGE SCALE GENOMIC DNA]</scope>
    <source>
        <strain evidence="2 3">MN07-A0370</strain>
    </source>
</reference>
<evidence type="ECO:0000256" key="1">
    <source>
        <dbReference type="SAM" id="MobiDB-lite"/>
    </source>
</evidence>
<gene>
    <name evidence="2" type="ORF">VV02_21485</name>
</gene>
<dbReference type="AlphaFoldDB" id="A0A0K1JMM2"/>
<proteinExistence type="predicted"/>
<accession>A0A0K1JMM2</accession>
<organism evidence="2 3">
    <name type="scientific">Luteipulveratus mongoliensis</name>
    <dbReference type="NCBI Taxonomy" id="571913"/>
    <lineage>
        <taxon>Bacteria</taxon>
        <taxon>Bacillati</taxon>
        <taxon>Actinomycetota</taxon>
        <taxon>Actinomycetes</taxon>
        <taxon>Micrococcales</taxon>
        <taxon>Dermacoccaceae</taxon>
        <taxon>Luteipulveratus</taxon>
    </lineage>
</organism>
<sequence>MDRARRTASRKARLRNTVVLTTSVLMCVALMVGAAAVKHGLGPLTSVASITDGSLPIPVPLPDRTTSGATPSGQSDPGRYAYRMESTFAAGTFGGHHWERDGAQQGTAYNLGFPSPGMNCSDQRSADQLSSIQQVRRDTSRVLIGTIAGYQTSTGFRVLPAVAANTSACRWPSGQRPTAFLWAGHDDANHLLALIPADPVASLRTGTMSGAPPPDGSPAAVLAAARVGDLVVYGVSYDPDQSAAIAAATSMVLATESELRLSSYGPAHSQPVAGSRQTHPPTRSPEDGIAIDPRAGQGG</sequence>
<feature type="region of interest" description="Disordered" evidence="1">
    <location>
        <begin position="263"/>
        <end position="299"/>
    </location>
</feature>